<sequence length="460" mass="52180">MIHGRKITRQKEIYDVGIGGKGATGQADEYNLANHTNIGSCISFEKAGDVATVNSSPENNAQTSHDGATETNYNLAHALKVQEPAKYLRNFLDSNGPDPSLYRKIVRMVLGVGQTEVELLERRFEDFKPHYPDIAMAGREWLTQNEPMVMKGRNQSEPICAIRSDEGYMVNYQEYTRRLFQGSMRARPDFDYAFNTTIEEITWKGDHYEVKTNIGVFRCKTFIFAAGPYSLFFARRLGYGLNKGIYPVGGSFLYTVRKLLNNKVYCVQIEGMPFARVHGDPDILNPDVTRFGPTTKLLPLMERHHWETFFDFMQLPTFSTQEGIAAFLAIMNNNKLWQYAFKNMVYDLPVIGPAAFMKEVRHIVPTIQLSDLRLHRHAGGIRPQIVNLETKKLEMGDSTIEGQNIIFNTTPSPGASVSMANGRRDAKKIVEMLNAMGGNFHFDEEKFQRELGKPRNYTAA</sequence>
<comment type="catalytic activity">
    <reaction evidence="1">
        <text>(S)-malate + a quinone = a quinol + oxaloacetate</text>
        <dbReference type="Rhea" id="RHEA:46012"/>
        <dbReference type="ChEBI" id="CHEBI:15589"/>
        <dbReference type="ChEBI" id="CHEBI:16452"/>
        <dbReference type="ChEBI" id="CHEBI:24646"/>
        <dbReference type="ChEBI" id="CHEBI:132124"/>
        <dbReference type="EC" id="1.1.5.4"/>
    </reaction>
</comment>
<dbReference type="InterPro" id="IPR036188">
    <property type="entry name" value="FAD/NAD-bd_sf"/>
</dbReference>
<evidence type="ECO:0000256" key="2">
    <source>
        <dbReference type="ARBA" id="ARBA00001974"/>
    </source>
</evidence>
<dbReference type="EMBL" id="MGJP01000007">
    <property type="protein sequence ID" value="OGN10446.1"/>
    <property type="molecule type" value="Genomic_DNA"/>
</dbReference>
<name>A0A1F8FDV1_9BACT</name>
<dbReference type="EC" id="1.1.5.4" evidence="4"/>
<keyword evidence="7" id="KW-0274">FAD</keyword>
<evidence type="ECO:0000256" key="10">
    <source>
        <dbReference type="ARBA" id="ARBA00031550"/>
    </source>
</evidence>
<keyword evidence="6" id="KW-0285">Flavoprotein</keyword>
<dbReference type="Proteomes" id="UP000177167">
    <property type="component" value="Unassembled WGS sequence"/>
</dbReference>
<reference evidence="11 12" key="1">
    <citation type="journal article" date="2016" name="Nat. Commun.">
        <title>Thousands of microbial genomes shed light on interconnected biogeochemical processes in an aquifer system.</title>
        <authorList>
            <person name="Anantharaman K."/>
            <person name="Brown C.T."/>
            <person name="Hug L.A."/>
            <person name="Sharon I."/>
            <person name="Castelle C.J."/>
            <person name="Probst A.J."/>
            <person name="Thomas B.C."/>
            <person name="Singh A."/>
            <person name="Wilkins M.J."/>
            <person name="Karaoz U."/>
            <person name="Brodie E.L."/>
            <person name="Williams K.H."/>
            <person name="Hubbard S.S."/>
            <person name="Banfield J.F."/>
        </authorList>
    </citation>
    <scope>NUCLEOTIDE SEQUENCE [LARGE SCALE GENOMIC DNA]</scope>
</reference>
<evidence type="ECO:0000256" key="9">
    <source>
        <dbReference type="ARBA" id="ARBA00030660"/>
    </source>
</evidence>
<dbReference type="GO" id="GO:0047545">
    <property type="term" value="F:(S)-2-hydroxyglutarate dehydrogenase activity"/>
    <property type="evidence" value="ECO:0007669"/>
    <property type="project" value="TreeGrafter"/>
</dbReference>
<dbReference type="GO" id="GO:0005737">
    <property type="term" value="C:cytoplasm"/>
    <property type="evidence" value="ECO:0007669"/>
    <property type="project" value="TreeGrafter"/>
</dbReference>
<evidence type="ECO:0000313" key="11">
    <source>
        <dbReference type="EMBL" id="OGN10446.1"/>
    </source>
</evidence>
<dbReference type="PANTHER" id="PTHR43104:SF2">
    <property type="entry name" value="L-2-HYDROXYGLUTARATE DEHYDROGENASE, MITOCHONDRIAL"/>
    <property type="match status" value="1"/>
</dbReference>
<gene>
    <name evidence="11" type="ORF">A3J46_04950</name>
</gene>
<proteinExistence type="predicted"/>
<evidence type="ECO:0000256" key="6">
    <source>
        <dbReference type="ARBA" id="ARBA00022630"/>
    </source>
</evidence>
<keyword evidence="8" id="KW-0560">Oxidoreductase</keyword>
<dbReference type="AlphaFoldDB" id="A0A1F8FDV1"/>
<dbReference type="InterPro" id="IPR006231">
    <property type="entry name" value="MQO"/>
</dbReference>
<dbReference type="UniPathway" id="UPA00223">
    <property type="reaction ID" value="UER01008"/>
</dbReference>
<dbReference type="Gene3D" id="3.50.50.60">
    <property type="entry name" value="FAD/NAD(P)-binding domain"/>
    <property type="match status" value="1"/>
</dbReference>
<evidence type="ECO:0000256" key="7">
    <source>
        <dbReference type="ARBA" id="ARBA00022827"/>
    </source>
</evidence>
<protein>
    <recommendedName>
        <fullName evidence="4">malate dehydrogenase (quinone)</fullName>
        <ecNumber evidence="4">1.1.5.4</ecNumber>
    </recommendedName>
    <alternativeName>
        <fullName evidence="10">MQO</fullName>
    </alternativeName>
    <alternativeName>
        <fullName evidence="9">Malate dehydrogenase [quinone]</fullName>
    </alternativeName>
</protein>
<keyword evidence="5" id="KW-0816">Tricarboxylic acid cycle</keyword>
<comment type="pathway">
    <text evidence="3">Carbohydrate metabolism; tricarboxylic acid cycle; oxaloacetate from (S)-malate (quinone route): step 1/1.</text>
</comment>
<comment type="cofactor">
    <cofactor evidence="2">
        <name>FAD</name>
        <dbReference type="ChEBI" id="CHEBI:57692"/>
    </cofactor>
</comment>
<organism evidence="11 12">
    <name type="scientific">Candidatus Yanofskybacteria bacterium RIFCSPHIGHO2_02_FULL_41_11</name>
    <dbReference type="NCBI Taxonomy" id="1802675"/>
    <lineage>
        <taxon>Bacteria</taxon>
        <taxon>Candidatus Yanofskyibacteriota</taxon>
    </lineage>
</organism>
<evidence type="ECO:0000313" key="12">
    <source>
        <dbReference type="Proteomes" id="UP000177167"/>
    </source>
</evidence>
<accession>A0A1F8FDV1</accession>
<evidence type="ECO:0000256" key="5">
    <source>
        <dbReference type="ARBA" id="ARBA00022532"/>
    </source>
</evidence>
<dbReference type="SUPFAM" id="SSF51905">
    <property type="entry name" value="FAD/NAD(P)-binding domain"/>
    <property type="match status" value="1"/>
</dbReference>
<dbReference type="GO" id="GO:0006099">
    <property type="term" value="P:tricarboxylic acid cycle"/>
    <property type="evidence" value="ECO:0007669"/>
    <property type="project" value="UniProtKB-UniPathway"/>
</dbReference>
<evidence type="ECO:0000256" key="8">
    <source>
        <dbReference type="ARBA" id="ARBA00023002"/>
    </source>
</evidence>
<evidence type="ECO:0000256" key="1">
    <source>
        <dbReference type="ARBA" id="ARBA00001139"/>
    </source>
</evidence>
<dbReference type="PANTHER" id="PTHR43104">
    <property type="entry name" value="L-2-HYDROXYGLUTARATE DEHYDROGENASE, MITOCHONDRIAL"/>
    <property type="match status" value="1"/>
</dbReference>
<dbReference type="Gene3D" id="3.30.9.10">
    <property type="entry name" value="D-Amino Acid Oxidase, subunit A, domain 2"/>
    <property type="match status" value="1"/>
</dbReference>
<dbReference type="GO" id="GO:0008924">
    <property type="term" value="F:L-malate dehydrogenase (quinone) activity"/>
    <property type="evidence" value="ECO:0007669"/>
    <property type="project" value="UniProtKB-EC"/>
</dbReference>
<evidence type="ECO:0000256" key="4">
    <source>
        <dbReference type="ARBA" id="ARBA00013026"/>
    </source>
</evidence>
<evidence type="ECO:0000256" key="3">
    <source>
        <dbReference type="ARBA" id="ARBA00005012"/>
    </source>
</evidence>
<dbReference type="Pfam" id="PF06039">
    <property type="entry name" value="Mqo"/>
    <property type="match status" value="1"/>
</dbReference>
<comment type="caution">
    <text evidence="11">The sequence shown here is derived from an EMBL/GenBank/DDBJ whole genome shotgun (WGS) entry which is preliminary data.</text>
</comment>